<keyword evidence="4" id="KW-1185">Reference proteome</keyword>
<accession>A0A8K0ELZ2</accession>
<dbReference type="AlphaFoldDB" id="A0A8K0ELZ2"/>
<evidence type="ECO:0000313" key="4">
    <source>
        <dbReference type="Proteomes" id="UP000838412"/>
    </source>
</evidence>
<feature type="chain" id="PRO_5035460244" evidence="2">
    <location>
        <begin position="23"/>
        <end position="508"/>
    </location>
</feature>
<feature type="signal peptide" evidence="2">
    <location>
        <begin position="1"/>
        <end position="22"/>
    </location>
</feature>
<dbReference type="EMBL" id="OV696688">
    <property type="protein sequence ID" value="CAH1256847.1"/>
    <property type="molecule type" value="Genomic_DNA"/>
</dbReference>
<dbReference type="Proteomes" id="UP000838412">
    <property type="component" value="Chromosome 3"/>
</dbReference>
<feature type="region of interest" description="Disordered" evidence="1">
    <location>
        <begin position="253"/>
        <end position="286"/>
    </location>
</feature>
<keyword evidence="2" id="KW-0732">Signal</keyword>
<evidence type="ECO:0000256" key="1">
    <source>
        <dbReference type="SAM" id="MobiDB-lite"/>
    </source>
</evidence>
<proteinExistence type="predicted"/>
<reference evidence="3" key="1">
    <citation type="submission" date="2022-01" db="EMBL/GenBank/DDBJ databases">
        <authorList>
            <person name="Braso-Vives M."/>
        </authorList>
    </citation>
    <scope>NUCLEOTIDE SEQUENCE</scope>
</reference>
<protein>
    <submittedName>
        <fullName evidence="3">Hypp1731 protein</fullName>
    </submittedName>
</protein>
<dbReference type="Gene3D" id="2.70.50.70">
    <property type="match status" value="1"/>
</dbReference>
<dbReference type="PROSITE" id="PS51257">
    <property type="entry name" value="PROKAR_LIPOPROTEIN"/>
    <property type="match status" value="1"/>
</dbReference>
<sequence length="508" mass="55237">MKLSGSTFLTGLVSLLPVLVAGHSWIACTDYTEMNAEDWDAGKCRAFPRSAHELVPKNVPFGTDKGYNFHGKEDQPCRTARNDAGAYTAEHPMAVYYPGQKVVFTHPTKNHVADPGCTNNHIPDNGNQIFVGPKDADADPKFSEFDLLEDLGVSPTGNQPESVMTSYPKPGYQNAPKFCDNTDKALATGNFTLPSDMQPGRYTFLWAWSFNGPEDTYTSCWEADVVASQNERDSRLQQRGQVSGDACDFNTNCNDGNSGGDSGESGGGSSGESGTGEESGNSGEETEGCENCLAFVYKTLKTNVAIGEISISEDFPPPRADPDHPGQVDVKFPFPVNNAVFKIGRSTIVPSTQTTDGVFVLSEEDLAPLAGSTLTVTVRFNRGAGPDCFSQAGRVRIEHVGYIAQTTLDIFYEQEWNGGGMGRIVLPESRRTLPGDWWVEVQFPCPDLTFQVWYGNDQSTGEQKSAGQYVIRQPEWETQNTDHIGFTVQNSACADLDEVVAHLVTAPK</sequence>
<evidence type="ECO:0000256" key="2">
    <source>
        <dbReference type="SAM" id="SignalP"/>
    </source>
</evidence>
<name>A0A8K0ELZ2_BRALA</name>
<organism evidence="3 4">
    <name type="scientific">Branchiostoma lanceolatum</name>
    <name type="common">Common lancelet</name>
    <name type="synonym">Amphioxus lanceolatum</name>
    <dbReference type="NCBI Taxonomy" id="7740"/>
    <lineage>
        <taxon>Eukaryota</taxon>
        <taxon>Metazoa</taxon>
        <taxon>Chordata</taxon>
        <taxon>Cephalochordata</taxon>
        <taxon>Leptocardii</taxon>
        <taxon>Amphioxiformes</taxon>
        <taxon>Branchiostomatidae</taxon>
        <taxon>Branchiostoma</taxon>
    </lineage>
</organism>
<dbReference type="OrthoDB" id="165036at2759"/>
<gene>
    <name evidence="3" type="primary">Hypp1731</name>
    <name evidence="3" type="ORF">BLAG_LOCUS14966</name>
</gene>
<dbReference type="PANTHER" id="PTHR35559:SF1">
    <property type="entry name" value="CHITIN-BINDING TYPE-4 DOMAIN-CONTAINING PROTEIN"/>
    <property type="match status" value="1"/>
</dbReference>
<dbReference type="PANTHER" id="PTHR35559">
    <property type="entry name" value="CHITIN-BINDING TYPE-4 DOMAIN-CONTAINING PROTEIN"/>
    <property type="match status" value="1"/>
</dbReference>
<evidence type="ECO:0000313" key="3">
    <source>
        <dbReference type="EMBL" id="CAH1256847.1"/>
    </source>
</evidence>
<feature type="compositionally biased region" description="Gly residues" evidence="1">
    <location>
        <begin position="257"/>
        <end position="274"/>
    </location>
</feature>